<dbReference type="PANTHER" id="PTHR43734:SF7">
    <property type="entry name" value="4,4'-DIAPONEUROSPORENE OXYGENASE"/>
    <property type="match status" value="1"/>
</dbReference>
<dbReference type="Pfam" id="PF01593">
    <property type="entry name" value="Amino_oxidase"/>
    <property type="match status" value="1"/>
</dbReference>
<protein>
    <submittedName>
        <fullName evidence="5">Hydroxyneurosporene desaturase</fullName>
        <ecNumber evidence="5">1.3.99.27</ecNumber>
    </submittedName>
</protein>
<feature type="signal peptide" evidence="3">
    <location>
        <begin position="1"/>
        <end position="19"/>
    </location>
</feature>
<proteinExistence type="inferred from homology"/>
<feature type="chain" id="PRO_5012643135" evidence="3">
    <location>
        <begin position="20"/>
        <end position="241"/>
    </location>
</feature>
<keyword evidence="6" id="KW-1185">Reference proteome</keyword>
<evidence type="ECO:0000256" key="1">
    <source>
        <dbReference type="ARBA" id="ARBA00006046"/>
    </source>
</evidence>
<evidence type="ECO:0000256" key="3">
    <source>
        <dbReference type="SAM" id="SignalP"/>
    </source>
</evidence>
<sequence>MTAGSRPIAFCSTAIRALASGLLGPAATTVARQTLKAERSLSAQVWAFAAKSAGVDLVHHNVFFCAGPKAEFDDLHAGRPPRAPTIYLCAQDRGLPDAPPERERFEIILNAPPLCGLSHPSEEFAPCQTRTFLTLARFGLRFDPLPEAFALTTPGRFERLFPASLGSLYGQSPHAMMAAFQRPTARTPIAGLYLAGSGAHPGAGVPMATLSARHAAEAILSDRTLTSTCPQTAMPGGTSTA</sequence>
<name>A0A1X6ZQ02_9RHOB</name>
<dbReference type="PANTHER" id="PTHR43734">
    <property type="entry name" value="PHYTOENE DESATURASE"/>
    <property type="match status" value="1"/>
</dbReference>
<dbReference type="EC" id="1.3.99.27" evidence="5"/>
<organism evidence="5 6">
    <name type="scientific">Roseovarius gaetbuli</name>
    <dbReference type="NCBI Taxonomy" id="1356575"/>
    <lineage>
        <taxon>Bacteria</taxon>
        <taxon>Pseudomonadati</taxon>
        <taxon>Pseudomonadota</taxon>
        <taxon>Alphaproteobacteria</taxon>
        <taxon>Rhodobacterales</taxon>
        <taxon>Roseobacteraceae</taxon>
        <taxon>Roseovarius</taxon>
    </lineage>
</organism>
<evidence type="ECO:0000256" key="2">
    <source>
        <dbReference type="ARBA" id="ARBA00023002"/>
    </source>
</evidence>
<keyword evidence="2 5" id="KW-0560">Oxidoreductase</keyword>
<gene>
    <name evidence="5" type="primary">crtD_2</name>
    <name evidence="5" type="ORF">ROG8370_02615</name>
</gene>
<dbReference type="GO" id="GO:0016491">
    <property type="term" value="F:oxidoreductase activity"/>
    <property type="evidence" value="ECO:0007669"/>
    <property type="project" value="UniProtKB-KW"/>
</dbReference>
<dbReference type="EMBL" id="FWFJ01000026">
    <property type="protein sequence ID" value="SLN57759.1"/>
    <property type="molecule type" value="Genomic_DNA"/>
</dbReference>
<dbReference type="AlphaFoldDB" id="A0A1X6ZQ02"/>
<keyword evidence="3" id="KW-0732">Signal</keyword>
<comment type="similarity">
    <text evidence="1">Belongs to the carotenoid/retinoid oxidoreductase family.</text>
</comment>
<dbReference type="Proteomes" id="UP000194012">
    <property type="component" value="Unassembled WGS sequence"/>
</dbReference>
<evidence type="ECO:0000313" key="5">
    <source>
        <dbReference type="EMBL" id="SLN57759.1"/>
    </source>
</evidence>
<reference evidence="6" key="1">
    <citation type="submission" date="2017-03" db="EMBL/GenBank/DDBJ databases">
        <authorList>
            <person name="Rodrigo-Torres L."/>
            <person name="Arahal R.D."/>
            <person name="Lucena T."/>
        </authorList>
    </citation>
    <scope>NUCLEOTIDE SEQUENCE [LARGE SCALE GENOMIC DNA]</scope>
    <source>
        <strain evidence="6">CECT 8370</strain>
    </source>
</reference>
<feature type="domain" description="Amine oxidase" evidence="4">
    <location>
        <begin position="180"/>
        <end position="220"/>
    </location>
</feature>
<dbReference type="InterPro" id="IPR036188">
    <property type="entry name" value="FAD/NAD-bd_sf"/>
</dbReference>
<dbReference type="SUPFAM" id="SSF51905">
    <property type="entry name" value="FAD/NAD(P)-binding domain"/>
    <property type="match status" value="1"/>
</dbReference>
<dbReference type="InterPro" id="IPR002937">
    <property type="entry name" value="Amino_oxidase"/>
</dbReference>
<evidence type="ECO:0000259" key="4">
    <source>
        <dbReference type="Pfam" id="PF01593"/>
    </source>
</evidence>
<accession>A0A1X6ZQ02</accession>
<evidence type="ECO:0000313" key="6">
    <source>
        <dbReference type="Proteomes" id="UP000194012"/>
    </source>
</evidence>